<dbReference type="PANTHER" id="PTHR46796:SF7">
    <property type="entry name" value="ARAC FAMILY TRANSCRIPTIONAL REGULATOR"/>
    <property type="match status" value="1"/>
</dbReference>
<dbReference type="Gene3D" id="1.10.10.60">
    <property type="entry name" value="Homeodomain-like"/>
    <property type="match status" value="2"/>
</dbReference>
<dbReference type="InterPro" id="IPR020449">
    <property type="entry name" value="Tscrpt_reg_AraC-type_HTH"/>
</dbReference>
<keyword evidence="5" id="KW-0614">Plasmid</keyword>
<feature type="domain" description="HTH araC/xylS-type" evidence="4">
    <location>
        <begin position="207"/>
        <end position="305"/>
    </location>
</feature>
<dbReference type="PRINTS" id="PR00032">
    <property type="entry name" value="HTHARAC"/>
</dbReference>
<dbReference type="InterPro" id="IPR009057">
    <property type="entry name" value="Homeodomain-like_sf"/>
</dbReference>
<geneLocation type="plasmid" evidence="6">
    <name>pmm593</name>
</geneLocation>
<dbReference type="SMART" id="SM00342">
    <property type="entry name" value="HTH_ARAC"/>
    <property type="match status" value="1"/>
</dbReference>
<keyword evidence="6" id="KW-1185">Reference proteome</keyword>
<organism evidence="5 6">
    <name type="scientific">Martelella mediterranea DSM 17316</name>
    <dbReference type="NCBI Taxonomy" id="1122214"/>
    <lineage>
        <taxon>Bacteria</taxon>
        <taxon>Pseudomonadati</taxon>
        <taxon>Pseudomonadota</taxon>
        <taxon>Alphaproteobacteria</taxon>
        <taxon>Hyphomicrobiales</taxon>
        <taxon>Aurantimonadaceae</taxon>
        <taxon>Martelella</taxon>
    </lineage>
</organism>
<gene>
    <name evidence="5" type="primary">btr_6</name>
    <name evidence="5" type="ORF">Mame_04847</name>
</gene>
<keyword evidence="1" id="KW-0805">Transcription regulation</keyword>
<proteinExistence type="predicted"/>
<dbReference type="PROSITE" id="PS01124">
    <property type="entry name" value="HTH_ARAC_FAMILY_2"/>
    <property type="match status" value="1"/>
</dbReference>
<dbReference type="Pfam" id="PF12833">
    <property type="entry name" value="HTH_18"/>
    <property type="match status" value="1"/>
</dbReference>
<evidence type="ECO:0000313" key="6">
    <source>
        <dbReference type="Proteomes" id="UP000191135"/>
    </source>
</evidence>
<evidence type="ECO:0000256" key="2">
    <source>
        <dbReference type="ARBA" id="ARBA00023125"/>
    </source>
</evidence>
<dbReference type="GO" id="GO:0003700">
    <property type="term" value="F:DNA-binding transcription factor activity"/>
    <property type="evidence" value="ECO:0007669"/>
    <property type="project" value="InterPro"/>
</dbReference>
<evidence type="ECO:0000313" key="5">
    <source>
        <dbReference type="EMBL" id="AQZ54139.1"/>
    </source>
</evidence>
<evidence type="ECO:0000256" key="3">
    <source>
        <dbReference type="ARBA" id="ARBA00023163"/>
    </source>
</evidence>
<keyword evidence="2" id="KW-0238">DNA-binding</keyword>
<dbReference type="KEGG" id="mmed:Mame_04847"/>
<dbReference type="Pfam" id="PF12852">
    <property type="entry name" value="Cupin_6"/>
    <property type="match status" value="1"/>
</dbReference>
<dbReference type="InterPro" id="IPR032783">
    <property type="entry name" value="AraC_lig"/>
</dbReference>
<dbReference type="eggNOG" id="COG2207">
    <property type="taxonomic scope" value="Bacteria"/>
</dbReference>
<dbReference type="InterPro" id="IPR050204">
    <property type="entry name" value="AraC_XylS_family_regulators"/>
</dbReference>
<keyword evidence="3" id="KW-0804">Transcription</keyword>
<dbReference type="InterPro" id="IPR018060">
    <property type="entry name" value="HTH_AraC"/>
</dbReference>
<dbReference type="Proteomes" id="UP000191135">
    <property type="component" value="Plasmid pMM593"/>
</dbReference>
<dbReference type="SUPFAM" id="SSF46689">
    <property type="entry name" value="Homeodomain-like"/>
    <property type="match status" value="2"/>
</dbReference>
<evidence type="ECO:0000259" key="4">
    <source>
        <dbReference type="PROSITE" id="PS01124"/>
    </source>
</evidence>
<protein>
    <submittedName>
        <fullName evidence="5">Bacillibactin transport regulator</fullName>
    </submittedName>
</protein>
<dbReference type="AlphaFoldDB" id="A0A1U9Z8U8"/>
<dbReference type="PANTHER" id="PTHR46796">
    <property type="entry name" value="HTH-TYPE TRANSCRIPTIONAL ACTIVATOR RHAS-RELATED"/>
    <property type="match status" value="1"/>
</dbReference>
<evidence type="ECO:0000256" key="1">
    <source>
        <dbReference type="ARBA" id="ARBA00023015"/>
    </source>
</evidence>
<name>A0A1U9Z8U8_9HYPH</name>
<sequence>MSRSSSIAVDPLSNVLDILGARVARRTRIEAAGAWSLSFPGLDRLKFVALLRGDAWISVPGHQPRRMQAGDVCLIGRTDYVVCSDPTLAPADGRALYDGPERDVARINGDETVGIGGSVTFAGANADFLLDMLPDFSVVPRDASGSSAIGITLSLISNETEREAIGGEIVRSRLADILLVEAIRACASEVRATGMGWLGALLDPRIGRALAALHENVAHPWTVAELAGIAGMSRAAFSAAFSRRIGQPPLSYLRSWRLTVARTALMRDNLRVADVAEMVGYQSQSAFSQAFRRTFGTSPKDDTAGPATIP</sequence>
<dbReference type="RefSeq" id="WP_018066822.1">
    <property type="nucleotide sequence ID" value="NZ_AQWH01000028.1"/>
</dbReference>
<dbReference type="PROSITE" id="PS00041">
    <property type="entry name" value="HTH_ARAC_FAMILY_1"/>
    <property type="match status" value="1"/>
</dbReference>
<dbReference type="InterPro" id="IPR018062">
    <property type="entry name" value="HTH_AraC-typ_CS"/>
</dbReference>
<accession>A0A1U9Z8U8</accession>
<dbReference type="GO" id="GO:0043565">
    <property type="term" value="F:sequence-specific DNA binding"/>
    <property type="evidence" value="ECO:0007669"/>
    <property type="project" value="InterPro"/>
</dbReference>
<dbReference type="EMBL" id="CP020331">
    <property type="protein sequence ID" value="AQZ54139.1"/>
    <property type="molecule type" value="Genomic_DNA"/>
</dbReference>
<reference evidence="5 6" key="1">
    <citation type="submission" date="2017-03" db="EMBL/GenBank/DDBJ databases">
        <title>Foreign affairs: Plasmid Transfer between Roseobacters and Rhizobia.</title>
        <authorList>
            <person name="Bartling P."/>
            <person name="Bunk B."/>
            <person name="Overmann J."/>
            <person name="Brinkmann H."/>
            <person name="Petersen J."/>
        </authorList>
    </citation>
    <scope>NUCLEOTIDE SEQUENCE [LARGE SCALE GENOMIC DNA]</scope>
    <source>
        <strain evidence="5 6">MACL11</strain>
        <plasmid evidence="6">Plasmid pmm593</plasmid>
    </source>
</reference>